<dbReference type="AlphaFoldDB" id="E2B6F1"/>
<dbReference type="SUPFAM" id="SSF50630">
    <property type="entry name" value="Acid proteases"/>
    <property type="match status" value="1"/>
</dbReference>
<evidence type="ECO:0000313" key="2">
    <source>
        <dbReference type="Proteomes" id="UP000008237"/>
    </source>
</evidence>
<name>E2B6F1_HARSA</name>
<sequence>FMLDTGSGPNFIKEARISGTSDLDPTHILKLNGINNSPVYTIGKITKIILGISVDFHVISDDFPIQSRRILGNDFFQQTETKIDY</sequence>
<feature type="non-terminal residue" evidence="1">
    <location>
        <position position="85"/>
    </location>
</feature>
<dbReference type="InterPro" id="IPR021109">
    <property type="entry name" value="Peptidase_aspartic_dom_sf"/>
</dbReference>
<gene>
    <name evidence="1" type="ORF">EAI_13103</name>
</gene>
<organism evidence="2">
    <name type="scientific">Harpegnathos saltator</name>
    <name type="common">Jerdon's jumping ant</name>
    <dbReference type="NCBI Taxonomy" id="610380"/>
    <lineage>
        <taxon>Eukaryota</taxon>
        <taxon>Metazoa</taxon>
        <taxon>Ecdysozoa</taxon>
        <taxon>Arthropoda</taxon>
        <taxon>Hexapoda</taxon>
        <taxon>Insecta</taxon>
        <taxon>Pterygota</taxon>
        <taxon>Neoptera</taxon>
        <taxon>Endopterygota</taxon>
        <taxon>Hymenoptera</taxon>
        <taxon>Apocrita</taxon>
        <taxon>Aculeata</taxon>
        <taxon>Formicoidea</taxon>
        <taxon>Formicidae</taxon>
        <taxon>Ponerinae</taxon>
        <taxon>Ponerini</taxon>
        <taxon>Harpegnathos</taxon>
    </lineage>
</organism>
<dbReference type="Gene3D" id="2.40.70.10">
    <property type="entry name" value="Acid Proteases"/>
    <property type="match status" value="1"/>
</dbReference>
<dbReference type="Proteomes" id="UP000008237">
    <property type="component" value="Unassembled WGS sequence"/>
</dbReference>
<proteinExistence type="predicted"/>
<dbReference type="InParanoid" id="E2B6F1"/>
<reference evidence="1 2" key="1">
    <citation type="journal article" date="2010" name="Science">
        <title>Genomic comparison of the ants Camponotus floridanus and Harpegnathos saltator.</title>
        <authorList>
            <person name="Bonasio R."/>
            <person name="Zhang G."/>
            <person name="Ye C."/>
            <person name="Mutti N.S."/>
            <person name="Fang X."/>
            <person name="Qin N."/>
            <person name="Donahue G."/>
            <person name="Yang P."/>
            <person name="Li Q."/>
            <person name="Li C."/>
            <person name="Zhang P."/>
            <person name="Huang Z."/>
            <person name="Berger S.L."/>
            <person name="Reinberg D."/>
            <person name="Wang J."/>
            <person name="Liebig J."/>
        </authorList>
    </citation>
    <scope>NUCLEOTIDE SEQUENCE [LARGE SCALE GENOMIC DNA]</scope>
    <source>
        <strain evidence="1 2">R22 G/1</strain>
    </source>
</reference>
<keyword evidence="2" id="KW-1185">Reference proteome</keyword>
<evidence type="ECO:0000313" key="1">
    <source>
        <dbReference type="EMBL" id="EFN88736.1"/>
    </source>
</evidence>
<feature type="non-terminal residue" evidence="1">
    <location>
        <position position="1"/>
    </location>
</feature>
<dbReference type="EMBL" id="GL445970">
    <property type="protein sequence ID" value="EFN88736.1"/>
    <property type="molecule type" value="Genomic_DNA"/>
</dbReference>
<accession>E2B6F1</accession>
<protein>
    <recommendedName>
        <fullName evidence="3">Peptidase A2 domain-containing protein</fullName>
    </recommendedName>
</protein>
<evidence type="ECO:0008006" key="3">
    <source>
        <dbReference type="Google" id="ProtNLM"/>
    </source>
</evidence>